<organism evidence="2">
    <name type="scientific">marine sediment metagenome</name>
    <dbReference type="NCBI Taxonomy" id="412755"/>
    <lineage>
        <taxon>unclassified sequences</taxon>
        <taxon>metagenomes</taxon>
        <taxon>ecological metagenomes</taxon>
    </lineage>
</organism>
<proteinExistence type="predicted"/>
<comment type="caution">
    <text evidence="2">The sequence shown here is derived from an EMBL/GenBank/DDBJ whole genome shotgun (WGS) entry which is preliminary data.</text>
</comment>
<reference evidence="2" key="1">
    <citation type="journal article" date="2014" name="Front. Microbiol.">
        <title>High frequency of phylogenetically diverse reductive dehalogenase-homologous genes in deep subseafloor sedimentary metagenomes.</title>
        <authorList>
            <person name="Kawai M."/>
            <person name="Futagami T."/>
            <person name="Toyoda A."/>
            <person name="Takaki Y."/>
            <person name="Nishi S."/>
            <person name="Hori S."/>
            <person name="Arai W."/>
            <person name="Tsubouchi T."/>
            <person name="Morono Y."/>
            <person name="Uchiyama I."/>
            <person name="Ito T."/>
            <person name="Fujiyama A."/>
            <person name="Inagaki F."/>
            <person name="Takami H."/>
        </authorList>
    </citation>
    <scope>NUCLEOTIDE SEQUENCE</scope>
    <source>
        <strain evidence="2">Expedition CK06-06</strain>
    </source>
</reference>
<name>X1TWG0_9ZZZZ</name>
<feature type="non-terminal residue" evidence="2">
    <location>
        <position position="1"/>
    </location>
</feature>
<feature type="domain" description="Schlafen AlbA-2" evidence="1">
    <location>
        <begin position="10"/>
        <end position="134"/>
    </location>
</feature>
<dbReference type="PANTHER" id="PTHR30595:SF6">
    <property type="entry name" value="SCHLAFEN ALBA-2 DOMAIN-CONTAINING PROTEIN"/>
    <property type="match status" value="1"/>
</dbReference>
<sequence>QKVIDEKYEESLNLEFKSADSLKKSDSSKKEISKDISSFANSDGGIIIYGIKELDHKADSIDFVNGREITKEWLENVIDTNIRRRISDLMIYPIRYDNDLEKTVYLIKIPVSIFAPHMAKDYRYYKRFNFKSVPIEEYEVRNLFNRKQATKLDIDELLITQQGSMKQGGLFKSVNFQIVFQVKNIGNLIEKNYKIEIYIPIEIYLAGHPDTNPLKQYFIRRENNSAVFSIPNHSPIF</sequence>
<dbReference type="InterPro" id="IPR038461">
    <property type="entry name" value="Schlafen_AlbA_2_dom_sf"/>
</dbReference>
<dbReference type="InterPro" id="IPR007421">
    <property type="entry name" value="Schlafen_AlbA_2_dom"/>
</dbReference>
<dbReference type="Gene3D" id="3.30.950.30">
    <property type="entry name" value="Schlafen, AAA domain"/>
    <property type="match status" value="1"/>
</dbReference>
<dbReference type="PANTHER" id="PTHR30595">
    <property type="entry name" value="GLPR-RELATED TRANSCRIPTIONAL REPRESSOR"/>
    <property type="match status" value="1"/>
</dbReference>
<evidence type="ECO:0000313" key="2">
    <source>
        <dbReference type="EMBL" id="GAJ09574.1"/>
    </source>
</evidence>
<dbReference type="AlphaFoldDB" id="X1TWG0"/>
<protein>
    <recommendedName>
        <fullName evidence="1">Schlafen AlbA-2 domain-containing protein</fullName>
    </recommendedName>
</protein>
<gene>
    <name evidence="2" type="ORF">S12H4_52643</name>
</gene>
<accession>X1TWG0</accession>
<evidence type="ECO:0000259" key="1">
    <source>
        <dbReference type="Pfam" id="PF04326"/>
    </source>
</evidence>
<dbReference type="EMBL" id="BARW01033420">
    <property type="protein sequence ID" value="GAJ09574.1"/>
    <property type="molecule type" value="Genomic_DNA"/>
</dbReference>
<feature type="non-terminal residue" evidence="2">
    <location>
        <position position="237"/>
    </location>
</feature>
<dbReference type="Pfam" id="PF04326">
    <property type="entry name" value="SLFN_AlbA_2"/>
    <property type="match status" value="1"/>
</dbReference>